<protein>
    <submittedName>
        <fullName evidence="1">Uncharacterized protein</fullName>
    </submittedName>
</protein>
<name>A0A9W9CG67_9PLEO</name>
<evidence type="ECO:0000313" key="2">
    <source>
        <dbReference type="Proteomes" id="UP001140560"/>
    </source>
</evidence>
<dbReference type="AlphaFoldDB" id="A0A9W9CG67"/>
<feature type="non-terminal residue" evidence="1">
    <location>
        <position position="1"/>
    </location>
</feature>
<accession>A0A9W9CG67</accession>
<gene>
    <name evidence="1" type="ORF">N0V83_010723</name>
</gene>
<dbReference type="EMBL" id="JAPEUY010000022">
    <property type="protein sequence ID" value="KAJ4361783.1"/>
    <property type="molecule type" value="Genomic_DNA"/>
</dbReference>
<sequence length="137" mass="16155">IGYPSSSISTMAAQRFSYIENDPILAAQYAITNKTPKPKIEGLYMLDANLHVWPFLDMDPSNRRKYPDMDVKGAVRDYNQYVVRVESENEEETAQWAEKLRGMAVMQEFWRLRAIWMEKDKKKKRESEEKRKAETET</sequence>
<organism evidence="1 2">
    <name type="scientific">Neocucurbitaria cava</name>
    <dbReference type="NCBI Taxonomy" id="798079"/>
    <lineage>
        <taxon>Eukaryota</taxon>
        <taxon>Fungi</taxon>
        <taxon>Dikarya</taxon>
        <taxon>Ascomycota</taxon>
        <taxon>Pezizomycotina</taxon>
        <taxon>Dothideomycetes</taxon>
        <taxon>Pleosporomycetidae</taxon>
        <taxon>Pleosporales</taxon>
        <taxon>Pleosporineae</taxon>
        <taxon>Cucurbitariaceae</taxon>
        <taxon>Neocucurbitaria</taxon>
    </lineage>
</organism>
<dbReference type="Proteomes" id="UP001140560">
    <property type="component" value="Unassembled WGS sequence"/>
</dbReference>
<proteinExistence type="predicted"/>
<evidence type="ECO:0000313" key="1">
    <source>
        <dbReference type="EMBL" id="KAJ4361783.1"/>
    </source>
</evidence>
<comment type="caution">
    <text evidence="1">The sequence shown here is derived from an EMBL/GenBank/DDBJ whole genome shotgun (WGS) entry which is preliminary data.</text>
</comment>
<reference evidence="1" key="1">
    <citation type="submission" date="2022-10" db="EMBL/GenBank/DDBJ databases">
        <title>Tapping the CABI collections for fungal endophytes: first genome assemblies for Collariella, Neodidymelliopsis, Ascochyta clinopodiicola, Didymella pomorum, Didymosphaeria variabile, Neocosmospora piperis and Neocucurbitaria cava.</title>
        <authorList>
            <person name="Hill R."/>
        </authorList>
    </citation>
    <scope>NUCLEOTIDE SEQUENCE</scope>
    <source>
        <strain evidence="1">IMI 356814</strain>
    </source>
</reference>
<keyword evidence="2" id="KW-1185">Reference proteome</keyword>